<protein>
    <recommendedName>
        <fullName evidence="3">DUF4235 domain-containing protein</fullName>
    </recommendedName>
</protein>
<evidence type="ECO:0008006" key="3">
    <source>
        <dbReference type="Google" id="ProtNLM"/>
    </source>
</evidence>
<name>A0ABY2SWW5_9BACI</name>
<organism evidence="1 2">
    <name type="scientific">Lysinibacillus tabacifolii</name>
    <dbReference type="NCBI Taxonomy" id="1173107"/>
    <lineage>
        <taxon>Bacteria</taxon>
        <taxon>Bacillati</taxon>
        <taxon>Bacillota</taxon>
        <taxon>Bacilli</taxon>
        <taxon>Bacillales</taxon>
        <taxon>Bacillaceae</taxon>
        <taxon>Lysinibacillus</taxon>
    </lineage>
</organism>
<sequence>MSSWGSSIVNAAKKTAKDQIWPVTTIASAVGGGLQGASIARETANQNKANAHIKNVANVHLPVKNVAKTVVSTAVKTTGIGLGVTLGVNFGYRLGQERGWWK</sequence>
<dbReference type="EMBL" id="SZPT01000002">
    <property type="protein sequence ID" value="TKI47525.1"/>
    <property type="molecule type" value="Genomic_DNA"/>
</dbReference>
<gene>
    <name evidence="1" type="ORF">FC748_07625</name>
</gene>
<keyword evidence="2" id="KW-1185">Reference proteome</keyword>
<proteinExistence type="predicted"/>
<evidence type="ECO:0000313" key="2">
    <source>
        <dbReference type="Proteomes" id="UP000308330"/>
    </source>
</evidence>
<evidence type="ECO:0000313" key="1">
    <source>
        <dbReference type="EMBL" id="TKI47525.1"/>
    </source>
</evidence>
<accession>A0ABY2SWW5</accession>
<comment type="caution">
    <text evidence="1">The sequence shown here is derived from an EMBL/GenBank/DDBJ whole genome shotgun (WGS) entry which is preliminary data.</text>
</comment>
<reference evidence="1 2" key="1">
    <citation type="submission" date="2019-04" db="EMBL/GenBank/DDBJ databases">
        <title>Lysinibacillus genome sequencing.</title>
        <authorList>
            <person name="Dunlap C."/>
        </authorList>
    </citation>
    <scope>NUCLEOTIDE SEQUENCE [LARGE SCALE GENOMIC DNA]</scope>
    <source>
        <strain evidence="1 2">KCTC 33042</strain>
    </source>
</reference>
<dbReference type="Proteomes" id="UP000308330">
    <property type="component" value="Unassembled WGS sequence"/>
</dbReference>
<dbReference type="RefSeq" id="WP_025219371.1">
    <property type="nucleotide sequence ID" value="NZ_PYUE01000007.1"/>
</dbReference>